<dbReference type="InterPro" id="IPR035070">
    <property type="entry name" value="Streptogrisin_prodomain"/>
</dbReference>
<dbReference type="GO" id="GO:0004252">
    <property type="term" value="F:serine-type endopeptidase activity"/>
    <property type="evidence" value="ECO:0007669"/>
    <property type="project" value="InterPro"/>
</dbReference>
<dbReference type="RefSeq" id="WP_251910327.1">
    <property type="nucleotide sequence ID" value="NZ_JAMRXG010000003.1"/>
</dbReference>
<evidence type="ECO:0000313" key="3">
    <source>
        <dbReference type="EMBL" id="MCM6773275.1"/>
    </source>
</evidence>
<evidence type="ECO:0000256" key="1">
    <source>
        <dbReference type="SAM" id="MobiDB-lite"/>
    </source>
</evidence>
<dbReference type="SUPFAM" id="SSF50494">
    <property type="entry name" value="Trypsin-like serine proteases"/>
    <property type="match status" value="1"/>
</dbReference>
<reference evidence="3" key="1">
    <citation type="submission" date="2022-06" db="EMBL/GenBank/DDBJ databases">
        <title>Novel species in genus nocardia.</title>
        <authorList>
            <person name="Li F."/>
        </authorList>
    </citation>
    <scope>NUCLEOTIDE SEQUENCE</scope>
    <source>
        <strain evidence="3">CDC141</strain>
    </source>
</reference>
<dbReference type="InterPro" id="IPR043504">
    <property type="entry name" value="Peptidase_S1_PA_chymotrypsin"/>
</dbReference>
<dbReference type="EMBL" id="JAMRXG010000003">
    <property type="protein sequence ID" value="MCM6773275.1"/>
    <property type="molecule type" value="Genomic_DNA"/>
</dbReference>
<organism evidence="3 4">
    <name type="scientific">Nocardia pulmonis</name>
    <dbReference type="NCBI Taxonomy" id="2951408"/>
    <lineage>
        <taxon>Bacteria</taxon>
        <taxon>Bacillati</taxon>
        <taxon>Actinomycetota</taxon>
        <taxon>Actinomycetes</taxon>
        <taxon>Mycobacteriales</taxon>
        <taxon>Nocardiaceae</taxon>
        <taxon>Nocardia</taxon>
    </lineage>
</organism>
<accession>A0A9X2IWY5</accession>
<proteinExistence type="predicted"/>
<dbReference type="GO" id="GO:0006508">
    <property type="term" value="P:proteolysis"/>
    <property type="evidence" value="ECO:0007669"/>
    <property type="project" value="InterPro"/>
</dbReference>
<evidence type="ECO:0000256" key="2">
    <source>
        <dbReference type="SAM" id="SignalP"/>
    </source>
</evidence>
<dbReference type="InterPro" id="IPR018114">
    <property type="entry name" value="TRYPSIN_HIS"/>
</dbReference>
<keyword evidence="4" id="KW-1185">Reference proteome</keyword>
<comment type="caution">
    <text evidence="3">The sequence shown here is derived from an EMBL/GenBank/DDBJ whole genome shotgun (WGS) entry which is preliminary data.</text>
</comment>
<dbReference type="AlphaFoldDB" id="A0A9X2IWY5"/>
<dbReference type="Proteomes" id="UP001139157">
    <property type="component" value="Unassembled WGS sequence"/>
</dbReference>
<dbReference type="PROSITE" id="PS00135">
    <property type="entry name" value="TRYPSIN_SER"/>
    <property type="match status" value="1"/>
</dbReference>
<feature type="signal peptide" evidence="2">
    <location>
        <begin position="1"/>
        <end position="25"/>
    </location>
</feature>
<name>A0A9X2IWY5_9NOCA</name>
<dbReference type="InterPro" id="IPR033116">
    <property type="entry name" value="TRYPSIN_SER"/>
</dbReference>
<feature type="region of interest" description="Disordered" evidence="1">
    <location>
        <begin position="316"/>
        <end position="352"/>
    </location>
</feature>
<dbReference type="InterPro" id="IPR009003">
    <property type="entry name" value="Peptidase_S1_PA"/>
</dbReference>
<dbReference type="CDD" id="cd21112">
    <property type="entry name" value="alphaLP-like"/>
    <property type="match status" value="1"/>
</dbReference>
<dbReference type="Gene3D" id="3.30.300.50">
    <property type="match status" value="1"/>
</dbReference>
<evidence type="ECO:0000313" key="4">
    <source>
        <dbReference type="Proteomes" id="UP001139157"/>
    </source>
</evidence>
<dbReference type="PROSITE" id="PS00134">
    <property type="entry name" value="TRYPSIN_HIS"/>
    <property type="match status" value="1"/>
</dbReference>
<sequence length="466" mass="48786">MEFGSRARRMALGWCAAVTVIGSLAAPASTAPPVPDLPADLVAALQRDLKIGAQQYLDRIRTAERLTEFAHTARIAHPNAFAGVRMDGDRGIVALAEGVSAESARKAAAAAGFVVETVADSEATLRGRRTAFEQWLARQPRSIADAVVGYGVDVAHNSLTVRVAEGTTLPSEAGRIRAVTGKVPVIQPYSGTIPLQPATGDDAVTAVVGGQPYAFEFDGKTGKCSFGFNATDKAGRTLNISAGHCNPDNLLDPASRSKEPRHIYETPFDAHDKRRGADLGYFESSNLGPQDFAVIRISDDAAARFRNNLITTRRVTVPGPMSTGSGLGLHLPTSSTEGSAGPPPTGEDIRIDGAMDPVVGGIVCKAGMRTGYTCGQVIDVDLELNVKQRPEDPNPTKLEHMFAANVCGQHGDSGGPIFSGTKAVGITSAVAMDPTSPSDGCGFIPLLIGQPLKPVLDAQGLKVRTS</sequence>
<gene>
    <name evidence="3" type="ORF">NDR86_07305</name>
</gene>
<feature type="chain" id="PRO_5040722047" evidence="2">
    <location>
        <begin position="26"/>
        <end position="466"/>
    </location>
</feature>
<keyword evidence="2" id="KW-0732">Signal</keyword>
<protein>
    <submittedName>
        <fullName evidence="3">S1 family peptidase</fullName>
    </submittedName>
</protein>
<dbReference type="Gene3D" id="2.40.10.10">
    <property type="entry name" value="Trypsin-like serine proteases"/>
    <property type="match status" value="2"/>
</dbReference>